<accession>A0AAV2MZ72</accession>
<dbReference type="PANTHER" id="PTHR37162:SF1">
    <property type="entry name" value="BED-TYPE DOMAIN-CONTAINING PROTEIN"/>
    <property type="match status" value="1"/>
</dbReference>
<dbReference type="AlphaFoldDB" id="A0AAV2MZ72"/>
<dbReference type="EMBL" id="CAXIPU020000782">
    <property type="protein sequence ID" value="CAL1672658.1"/>
    <property type="molecule type" value="Genomic_DNA"/>
</dbReference>
<comment type="caution">
    <text evidence="1">The sequence shown here is derived from an EMBL/GenBank/DDBJ whole genome shotgun (WGS) entry which is preliminary data.</text>
</comment>
<proteinExistence type="predicted"/>
<sequence>MKAETSDAIAAAILQQLKCDRLKSDKLLGLGIDGASVNVGAHHSVTTVLRDINPDLILVKCICHSLHLAAEEACNILPRHLDFMVRETHSWFSVSTKRQIEYADVY</sequence>
<gene>
    <name evidence="1" type="ORF">LPLAT_LOCUS9564</name>
</gene>
<reference evidence="1" key="1">
    <citation type="submission" date="2024-04" db="EMBL/GenBank/DDBJ databases">
        <authorList>
            <consortium name="Molecular Ecology Group"/>
        </authorList>
    </citation>
    <scope>NUCLEOTIDE SEQUENCE</scope>
</reference>
<dbReference type="PANTHER" id="PTHR37162">
    <property type="entry name" value="HAT FAMILY DIMERISATION DOMAINCONTAINING PROTEIN-RELATED"/>
    <property type="match status" value="1"/>
</dbReference>
<keyword evidence="2" id="KW-1185">Reference proteome</keyword>
<evidence type="ECO:0000313" key="2">
    <source>
        <dbReference type="Proteomes" id="UP001497644"/>
    </source>
</evidence>
<organism evidence="1 2">
    <name type="scientific">Lasius platythorax</name>
    <dbReference type="NCBI Taxonomy" id="488582"/>
    <lineage>
        <taxon>Eukaryota</taxon>
        <taxon>Metazoa</taxon>
        <taxon>Ecdysozoa</taxon>
        <taxon>Arthropoda</taxon>
        <taxon>Hexapoda</taxon>
        <taxon>Insecta</taxon>
        <taxon>Pterygota</taxon>
        <taxon>Neoptera</taxon>
        <taxon>Endopterygota</taxon>
        <taxon>Hymenoptera</taxon>
        <taxon>Apocrita</taxon>
        <taxon>Aculeata</taxon>
        <taxon>Formicoidea</taxon>
        <taxon>Formicidae</taxon>
        <taxon>Formicinae</taxon>
        <taxon>Lasius</taxon>
        <taxon>Lasius</taxon>
    </lineage>
</organism>
<name>A0AAV2MZ72_9HYME</name>
<dbReference type="Proteomes" id="UP001497644">
    <property type="component" value="Unassembled WGS sequence"/>
</dbReference>
<evidence type="ECO:0000313" key="1">
    <source>
        <dbReference type="EMBL" id="CAL1672658.1"/>
    </source>
</evidence>
<evidence type="ECO:0008006" key="3">
    <source>
        <dbReference type="Google" id="ProtNLM"/>
    </source>
</evidence>
<protein>
    <recommendedName>
        <fullName evidence="3">Zinc finger protein 862</fullName>
    </recommendedName>
</protein>